<feature type="region of interest" description="Disordered" evidence="2">
    <location>
        <begin position="1"/>
        <end position="24"/>
    </location>
</feature>
<sequence length="460" mass="52289">MERTPGRPMIPVPQTPRRASDVHSRLPIRTPQSRTPRASLMPLEERENIPYHTQALPRNKPADEIARMAEALLDDLRKEKHALQNEREDLRTEIQLGRQRELKLRTQLEKQETTIARYKERAIHMSKGQVTQRALEEAQQKRAQAESEAEAHAARCADLAAQLDEMQEQREVEELLQTNLRCIARVAGNLAQQTPPRPFAPRSAPIQVVSHAEDDSETAEQLAATQAQRDALLLDLEEAHTQIRHLQAHCDTLEDELENRAALVELDEDRLAYARLTEQHATAEAAWYQSKLQMAEDRCAWLEAQLNHTHAVHSQVLSALHAKERSLQQEAKAHVDATLQAALQNETQLRAHVAHLEEELDRVAWYEEAYAQRSKQADLLAEIASLADEDARAQKIEALSTHIDALHGELSTLNSRHDQLMECNAHWERNLEGLDAQPMKRRRAVSDVGQYVGVAPQWVP</sequence>
<keyword evidence="1" id="KW-0175">Coiled coil</keyword>
<dbReference type="Proteomes" id="UP000818624">
    <property type="component" value="Chromosome 2"/>
</dbReference>
<name>A0ABY8EQP0_MALFU</name>
<evidence type="ECO:0000313" key="4">
    <source>
        <dbReference type="Proteomes" id="UP000818624"/>
    </source>
</evidence>
<feature type="coiled-coil region" evidence="1">
    <location>
        <begin position="222"/>
        <end position="256"/>
    </location>
</feature>
<organism evidence="3 4">
    <name type="scientific">Malassezia furfur</name>
    <name type="common">Pityriasis versicolor infection agent</name>
    <name type="synonym">Pityrosporum furfur</name>
    <dbReference type="NCBI Taxonomy" id="55194"/>
    <lineage>
        <taxon>Eukaryota</taxon>
        <taxon>Fungi</taxon>
        <taxon>Dikarya</taxon>
        <taxon>Basidiomycota</taxon>
        <taxon>Ustilaginomycotina</taxon>
        <taxon>Malasseziomycetes</taxon>
        <taxon>Malasseziales</taxon>
        <taxon>Malasseziaceae</taxon>
        <taxon>Malassezia</taxon>
    </lineage>
</organism>
<evidence type="ECO:0000256" key="1">
    <source>
        <dbReference type="SAM" id="Coils"/>
    </source>
</evidence>
<reference evidence="3 4" key="1">
    <citation type="journal article" date="2020" name="Elife">
        <title>Loss of centromere function drives karyotype evolution in closely related Malassezia species.</title>
        <authorList>
            <person name="Sankaranarayanan S.R."/>
            <person name="Ianiri G."/>
            <person name="Coelho M.A."/>
            <person name="Reza M.H."/>
            <person name="Thimmappa B.C."/>
            <person name="Ganguly P."/>
            <person name="Vadnala R.N."/>
            <person name="Sun S."/>
            <person name="Siddharthan R."/>
            <person name="Tellgren-Roth C."/>
            <person name="Dawson T.L."/>
            <person name="Heitman J."/>
            <person name="Sanyal K."/>
        </authorList>
    </citation>
    <scope>NUCLEOTIDE SEQUENCE [LARGE SCALE GENOMIC DNA]</scope>
    <source>
        <strain evidence="3">CBS14141</strain>
    </source>
</reference>
<protein>
    <submittedName>
        <fullName evidence="3">Uncharacterized protein</fullName>
    </submittedName>
</protein>
<accession>A0ABY8EQP0</accession>
<gene>
    <name evidence="3" type="ORF">GLX27_001857</name>
</gene>
<feature type="coiled-coil region" evidence="1">
    <location>
        <begin position="66"/>
        <end position="176"/>
    </location>
</feature>
<keyword evidence="4" id="KW-1185">Reference proteome</keyword>
<evidence type="ECO:0000313" key="3">
    <source>
        <dbReference type="EMBL" id="WFD47207.1"/>
    </source>
</evidence>
<dbReference type="EMBL" id="CP046235">
    <property type="protein sequence ID" value="WFD47207.1"/>
    <property type="molecule type" value="Genomic_DNA"/>
</dbReference>
<proteinExistence type="predicted"/>
<evidence type="ECO:0000256" key="2">
    <source>
        <dbReference type="SAM" id="MobiDB-lite"/>
    </source>
</evidence>